<dbReference type="Proteomes" id="UP001060919">
    <property type="component" value="Chromosome"/>
</dbReference>
<accession>A0A915YM51</accession>
<organism evidence="1 2">
    <name type="scientific">Aureispira anguillae</name>
    <dbReference type="NCBI Taxonomy" id="2864201"/>
    <lineage>
        <taxon>Bacteria</taxon>
        <taxon>Pseudomonadati</taxon>
        <taxon>Bacteroidota</taxon>
        <taxon>Saprospiria</taxon>
        <taxon>Saprospirales</taxon>
        <taxon>Saprospiraceae</taxon>
        <taxon>Aureispira</taxon>
    </lineage>
</organism>
<proteinExistence type="predicted"/>
<dbReference type="KEGG" id="aup:AsAng_0062650"/>
<keyword evidence="2" id="KW-1185">Reference proteome</keyword>
<sequence length="31" mass="3460">MEALSKNGFKNNLKKAISQVKEQMNSTGEAY</sequence>
<protein>
    <submittedName>
        <fullName evidence="1">Uncharacterized protein</fullName>
    </submittedName>
</protein>
<dbReference type="AlphaFoldDB" id="A0A915YM51"/>
<name>A0A915YM51_9BACT</name>
<evidence type="ECO:0000313" key="2">
    <source>
        <dbReference type="Proteomes" id="UP001060919"/>
    </source>
</evidence>
<reference evidence="1" key="1">
    <citation type="submission" date="2022-09" db="EMBL/GenBank/DDBJ databases">
        <title>Aureispira anguillicida sp. nov., isolated from Leptocephalus of Japanese eel Anguilla japonica.</title>
        <authorList>
            <person name="Yuasa K."/>
            <person name="Mekata T."/>
            <person name="Ikunari K."/>
        </authorList>
    </citation>
    <scope>NUCLEOTIDE SEQUENCE</scope>
    <source>
        <strain evidence="1">EL160426</strain>
    </source>
</reference>
<dbReference type="EMBL" id="AP026867">
    <property type="protein sequence ID" value="BDS15481.1"/>
    <property type="molecule type" value="Genomic_DNA"/>
</dbReference>
<evidence type="ECO:0000313" key="1">
    <source>
        <dbReference type="EMBL" id="BDS15481.1"/>
    </source>
</evidence>
<gene>
    <name evidence="1" type="ORF">AsAng_0062650</name>
</gene>